<reference evidence="1" key="1">
    <citation type="thesis" date="2021" institute="BYU ScholarsArchive" country="Provo, UT, USA">
        <title>Applications of and Algorithms for Genome Assembly and Genomic Analyses with an Emphasis on Marine Teleosts.</title>
        <authorList>
            <person name="Pickett B.D."/>
        </authorList>
    </citation>
    <scope>NUCLEOTIDE SEQUENCE</scope>
    <source>
        <strain evidence="1">HI-2016</strain>
    </source>
</reference>
<protein>
    <submittedName>
        <fullName evidence="1">Uncharacterized protein</fullName>
    </submittedName>
</protein>
<comment type="caution">
    <text evidence="1">The sequence shown here is derived from an EMBL/GenBank/DDBJ whole genome shotgun (WGS) entry which is preliminary data.</text>
</comment>
<name>A0A8T2P316_9TELE</name>
<evidence type="ECO:0000313" key="2">
    <source>
        <dbReference type="Proteomes" id="UP000824540"/>
    </source>
</evidence>
<gene>
    <name evidence="1" type="ORF">JZ751_007934</name>
</gene>
<dbReference type="EMBL" id="JAFBMS010000016">
    <property type="protein sequence ID" value="KAG9346116.1"/>
    <property type="molecule type" value="Genomic_DNA"/>
</dbReference>
<organism evidence="1 2">
    <name type="scientific">Albula glossodonta</name>
    <name type="common">roundjaw bonefish</name>
    <dbReference type="NCBI Taxonomy" id="121402"/>
    <lineage>
        <taxon>Eukaryota</taxon>
        <taxon>Metazoa</taxon>
        <taxon>Chordata</taxon>
        <taxon>Craniata</taxon>
        <taxon>Vertebrata</taxon>
        <taxon>Euteleostomi</taxon>
        <taxon>Actinopterygii</taxon>
        <taxon>Neopterygii</taxon>
        <taxon>Teleostei</taxon>
        <taxon>Albuliformes</taxon>
        <taxon>Albulidae</taxon>
        <taxon>Albula</taxon>
    </lineage>
</organism>
<keyword evidence="2" id="KW-1185">Reference proteome</keyword>
<evidence type="ECO:0000313" key="1">
    <source>
        <dbReference type="EMBL" id="KAG9346116.1"/>
    </source>
</evidence>
<proteinExistence type="predicted"/>
<accession>A0A8T2P316</accession>
<dbReference type="AlphaFoldDB" id="A0A8T2P316"/>
<dbReference type="Proteomes" id="UP000824540">
    <property type="component" value="Unassembled WGS sequence"/>
</dbReference>
<sequence>MAHPTQPPLSPLLSRSLPRRYVPTAVPLLQPQPPLPPGHLLSQHLQYLPVTHARPSFTQPTALPTPTTPPHPPLKRTLFPCQSQCAILLCASVTFSCVRAYTCMSVCVSKSSVYKIFF</sequence>